<dbReference type="Proteomes" id="UP000691718">
    <property type="component" value="Unassembled WGS sequence"/>
</dbReference>
<protein>
    <submittedName>
        <fullName evidence="1">(apollo) hypothetical protein</fullName>
    </submittedName>
</protein>
<evidence type="ECO:0000313" key="1">
    <source>
        <dbReference type="EMBL" id="CAG4995339.1"/>
    </source>
</evidence>
<evidence type="ECO:0000313" key="2">
    <source>
        <dbReference type="Proteomes" id="UP000691718"/>
    </source>
</evidence>
<organism evidence="1 2">
    <name type="scientific">Parnassius apollo</name>
    <name type="common">Apollo butterfly</name>
    <name type="synonym">Papilio apollo</name>
    <dbReference type="NCBI Taxonomy" id="110799"/>
    <lineage>
        <taxon>Eukaryota</taxon>
        <taxon>Metazoa</taxon>
        <taxon>Ecdysozoa</taxon>
        <taxon>Arthropoda</taxon>
        <taxon>Hexapoda</taxon>
        <taxon>Insecta</taxon>
        <taxon>Pterygota</taxon>
        <taxon>Neoptera</taxon>
        <taxon>Endopterygota</taxon>
        <taxon>Lepidoptera</taxon>
        <taxon>Glossata</taxon>
        <taxon>Ditrysia</taxon>
        <taxon>Papilionoidea</taxon>
        <taxon>Papilionidae</taxon>
        <taxon>Parnassiinae</taxon>
        <taxon>Parnassini</taxon>
        <taxon>Parnassius</taxon>
        <taxon>Parnassius</taxon>
    </lineage>
</organism>
<dbReference type="EMBL" id="CAJQZP010000901">
    <property type="protein sequence ID" value="CAG4995339.1"/>
    <property type="molecule type" value="Genomic_DNA"/>
</dbReference>
<comment type="caution">
    <text evidence="1">The sequence shown here is derived from an EMBL/GenBank/DDBJ whole genome shotgun (WGS) entry which is preliminary data.</text>
</comment>
<gene>
    <name evidence="1" type="ORF">PAPOLLO_LOCUS12798</name>
</gene>
<sequence length="327" mass="37303">MEYPSRTKLLELQKIMSKMSFEVCRIIVLPVFGVRWWDVARTVRKSRLPMTPLSIARIICKGIARNLPAEEVDEIISRLRLILVATQNNRIWHVIELREPLSEEPVKPAELRERLMQALQIMRVCRKKTPEVEVVQWKDLEFVSVQLSSGIRSSASLYLALPPGVPVALTSSVRGGGLLKACVLGLGYKTFEDVSLHGRDIPSLLRIHAGWSENVDRLTEIPEYAPVPIVTNTGIDYTYKTYDQQYVDNILGPNPPLLTELYIKSSKMFFEEQRLNKQMNLTLQLKTEDVAKTLKSWVQIGALAPTSELFHIFQKIKSNKITYTAEE</sequence>
<reference evidence="1" key="1">
    <citation type="submission" date="2021-04" db="EMBL/GenBank/DDBJ databases">
        <authorList>
            <person name="Tunstrom K."/>
        </authorList>
    </citation>
    <scope>NUCLEOTIDE SEQUENCE</scope>
</reference>
<proteinExistence type="predicted"/>
<dbReference type="AlphaFoldDB" id="A0A8S3X102"/>
<keyword evidence="2" id="KW-1185">Reference proteome</keyword>
<name>A0A8S3X102_PARAO</name>
<dbReference type="OrthoDB" id="8184399at2759"/>
<accession>A0A8S3X102</accession>